<comment type="caution">
    <text evidence="1">The sequence shown here is derived from an EMBL/GenBank/DDBJ whole genome shotgun (WGS) entry which is preliminary data.</text>
</comment>
<dbReference type="Proteomes" id="UP000290545">
    <property type="component" value="Unassembled WGS sequence"/>
</dbReference>
<evidence type="ECO:0000313" key="2">
    <source>
        <dbReference type="Proteomes" id="UP000290545"/>
    </source>
</evidence>
<protein>
    <submittedName>
        <fullName evidence="1">Uncharacterized protein</fullName>
    </submittedName>
</protein>
<dbReference type="EMBL" id="SDHZ01000001">
    <property type="protein sequence ID" value="RXK87057.1"/>
    <property type="molecule type" value="Genomic_DNA"/>
</dbReference>
<name>A0A4Q1DC78_9BACT</name>
<gene>
    <name evidence="1" type="ORF">ESB13_09805</name>
</gene>
<dbReference type="RefSeq" id="WP_129002807.1">
    <property type="nucleotide sequence ID" value="NZ_SDHZ01000001.1"/>
</dbReference>
<organism evidence="1 2">
    <name type="scientific">Filimonas effusa</name>
    <dbReference type="NCBI Taxonomy" id="2508721"/>
    <lineage>
        <taxon>Bacteria</taxon>
        <taxon>Pseudomonadati</taxon>
        <taxon>Bacteroidota</taxon>
        <taxon>Chitinophagia</taxon>
        <taxon>Chitinophagales</taxon>
        <taxon>Chitinophagaceae</taxon>
        <taxon>Filimonas</taxon>
    </lineage>
</organism>
<reference evidence="1 2" key="1">
    <citation type="submission" date="2019-01" db="EMBL/GenBank/DDBJ databases">
        <title>Filimonas sp. strain TTM-71.</title>
        <authorList>
            <person name="Chen W.-M."/>
        </authorList>
    </citation>
    <scope>NUCLEOTIDE SEQUENCE [LARGE SCALE GENOMIC DNA]</scope>
    <source>
        <strain evidence="1 2">TTM-71</strain>
    </source>
</reference>
<accession>A0A4Q1DC78</accession>
<proteinExistence type="predicted"/>
<sequence>MANNIINKLSDPSVESKVEIIHYLIKRIERKQTNELFAESILDHLLEREKCSHLSHYCMVGPKYALGCFVGHFLYHYVTEPNFKKQEKLLATALDYVKAFEPSNSALLKKTTTTKLIRTLENFGMPSSFLLNREYRQLRIYYIPYQRADLNGAYYPHLNSIASYKPKEKSSPEYIFLHEIGHLFTYNITGDPNKVPGSFIELNKVINPTWKGDLVEVFVDLFSFSVMVDTEFASKNPFIKKIPPNAQKIIIDYFSKLVSNCGYAKQLE</sequence>
<dbReference type="AlphaFoldDB" id="A0A4Q1DC78"/>
<keyword evidence="2" id="KW-1185">Reference proteome</keyword>
<evidence type="ECO:0000313" key="1">
    <source>
        <dbReference type="EMBL" id="RXK87057.1"/>
    </source>
</evidence>